<evidence type="ECO:0000313" key="2">
    <source>
        <dbReference type="Proteomes" id="UP001085076"/>
    </source>
</evidence>
<dbReference type="Proteomes" id="UP001085076">
    <property type="component" value="Miscellaneous, Linkage group lg04"/>
</dbReference>
<sequence length="88" mass="9839">MMFRVDSKGKLSLGSQTYTLLVSCSFEKSTRQHDFIGSAGTPLFPCNPSDQVKGYKQALPQHSLVSIISRIYSKITTDKREHLGSQFI</sequence>
<dbReference type="PROSITE" id="PS51257">
    <property type="entry name" value="PROKAR_LIPOPROTEIN"/>
    <property type="match status" value="1"/>
</dbReference>
<protein>
    <submittedName>
        <fullName evidence="1">Uncharacterized protein</fullName>
    </submittedName>
</protein>
<gene>
    <name evidence="1" type="ORF">J5N97_015640</name>
</gene>
<name>A0A9D5CKC6_9LILI</name>
<accession>A0A9D5CKC6</accession>
<organism evidence="1 2">
    <name type="scientific">Dioscorea zingiberensis</name>
    <dbReference type="NCBI Taxonomy" id="325984"/>
    <lineage>
        <taxon>Eukaryota</taxon>
        <taxon>Viridiplantae</taxon>
        <taxon>Streptophyta</taxon>
        <taxon>Embryophyta</taxon>
        <taxon>Tracheophyta</taxon>
        <taxon>Spermatophyta</taxon>
        <taxon>Magnoliopsida</taxon>
        <taxon>Liliopsida</taxon>
        <taxon>Dioscoreales</taxon>
        <taxon>Dioscoreaceae</taxon>
        <taxon>Dioscorea</taxon>
    </lineage>
</organism>
<proteinExistence type="predicted"/>
<comment type="caution">
    <text evidence="1">The sequence shown here is derived from an EMBL/GenBank/DDBJ whole genome shotgun (WGS) entry which is preliminary data.</text>
</comment>
<reference evidence="1" key="2">
    <citation type="journal article" date="2022" name="Hortic Res">
        <title>The genome of Dioscorea zingiberensis sheds light on the biosynthesis, origin and evolution of the medicinally important diosgenin saponins.</title>
        <authorList>
            <person name="Li Y."/>
            <person name="Tan C."/>
            <person name="Li Z."/>
            <person name="Guo J."/>
            <person name="Li S."/>
            <person name="Chen X."/>
            <person name="Wang C."/>
            <person name="Dai X."/>
            <person name="Yang H."/>
            <person name="Song W."/>
            <person name="Hou L."/>
            <person name="Xu J."/>
            <person name="Tong Z."/>
            <person name="Xu A."/>
            <person name="Yuan X."/>
            <person name="Wang W."/>
            <person name="Yang Q."/>
            <person name="Chen L."/>
            <person name="Sun Z."/>
            <person name="Wang K."/>
            <person name="Pan B."/>
            <person name="Chen J."/>
            <person name="Bao Y."/>
            <person name="Liu F."/>
            <person name="Qi X."/>
            <person name="Gang D.R."/>
            <person name="Wen J."/>
            <person name="Li J."/>
        </authorList>
    </citation>
    <scope>NUCLEOTIDE SEQUENCE</scope>
    <source>
        <strain evidence="1">Dzin_1.0</strain>
    </source>
</reference>
<dbReference type="AlphaFoldDB" id="A0A9D5CKC6"/>
<keyword evidence="2" id="KW-1185">Reference proteome</keyword>
<dbReference type="EMBL" id="JAGGNH010000004">
    <property type="protein sequence ID" value="KAJ0973675.1"/>
    <property type="molecule type" value="Genomic_DNA"/>
</dbReference>
<evidence type="ECO:0000313" key="1">
    <source>
        <dbReference type="EMBL" id="KAJ0973675.1"/>
    </source>
</evidence>
<reference evidence="1" key="1">
    <citation type="submission" date="2021-03" db="EMBL/GenBank/DDBJ databases">
        <authorList>
            <person name="Li Z."/>
            <person name="Yang C."/>
        </authorList>
    </citation>
    <scope>NUCLEOTIDE SEQUENCE</scope>
    <source>
        <strain evidence="1">Dzin_1.0</strain>
        <tissue evidence="1">Leaf</tissue>
    </source>
</reference>